<sequence>MNTLRPAGTYALLNGTEYRVVLGGGWKLTSRDAASRKDGFHPAGRGLYERPIGPEERLEVVLLRYEGNYQGIPVQVAPNLKGSLVLTTGDRRAKELGFEPIERSDWVLVVEPDERGLVVTPRRTKVSAPWLDAKRTRGGDR</sequence>
<gene>
    <name evidence="1" type="ORF">KZC51_04220</name>
</gene>
<name>A0ABT0FB91_9MICO</name>
<dbReference type="RefSeq" id="WP_247628763.1">
    <property type="nucleotide sequence ID" value="NZ_JAHWXN010000001.1"/>
</dbReference>
<dbReference type="EMBL" id="JAHWXN010000001">
    <property type="protein sequence ID" value="MCK2035335.1"/>
    <property type="molecule type" value="Genomic_DNA"/>
</dbReference>
<keyword evidence="2" id="KW-1185">Reference proteome</keyword>
<proteinExistence type="predicted"/>
<organism evidence="1 2">
    <name type="scientific">Microbacterium croceum</name>
    <dbReference type="NCBI Taxonomy" id="2851645"/>
    <lineage>
        <taxon>Bacteria</taxon>
        <taxon>Bacillati</taxon>
        <taxon>Actinomycetota</taxon>
        <taxon>Actinomycetes</taxon>
        <taxon>Micrococcales</taxon>
        <taxon>Microbacteriaceae</taxon>
        <taxon>Microbacterium</taxon>
    </lineage>
</organism>
<reference evidence="1 2" key="1">
    <citation type="submission" date="2021-06" db="EMBL/GenBank/DDBJ databases">
        <title>Genome-based taxonomic framework of Microbacterium strains isolated from marine environment, the description of four new species and reclassification of four preexisting species.</title>
        <authorList>
            <person name="Lee S.D."/>
            <person name="Kim S.-M."/>
            <person name="Byeon Y.-S."/>
            <person name="Yang H.L."/>
            <person name="Kim I.S."/>
        </authorList>
    </citation>
    <scope>NUCLEOTIDE SEQUENCE [LARGE SCALE GENOMIC DNA]</scope>
    <source>
        <strain evidence="1 2">SSW1-49</strain>
    </source>
</reference>
<evidence type="ECO:0000313" key="2">
    <source>
        <dbReference type="Proteomes" id="UP001300096"/>
    </source>
</evidence>
<accession>A0ABT0FB91</accession>
<evidence type="ECO:0000313" key="1">
    <source>
        <dbReference type="EMBL" id="MCK2035335.1"/>
    </source>
</evidence>
<comment type="caution">
    <text evidence="1">The sequence shown here is derived from an EMBL/GenBank/DDBJ whole genome shotgun (WGS) entry which is preliminary data.</text>
</comment>
<protein>
    <submittedName>
        <fullName evidence="1">Uncharacterized protein</fullName>
    </submittedName>
</protein>
<dbReference type="Proteomes" id="UP001300096">
    <property type="component" value="Unassembled WGS sequence"/>
</dbReference>